<dbReference type="OrthoDB" id="3363652at2759"/>
<evidence type="ECO:0008006" key="3">
    <source>
        <dbReference type="Google" id="ProtNLM"/>
    </source>
</evidence>
<dbReference type="EMBL" id="KV429077">
    <property type="protein sequence ID" value="KZT67390.1"/>
    <property type="molecule type" value="Genomic_DNA"/>
</dbReference>
<dbReference type="AlphaFoldDB" id="A0A165NUG2"/>
<organism evidence="1 2">
    <name type="scientific">Daedalea quercina L-15889</name>
    <dbReference type="NCBI Taxonomy" id="1314783"/>
    <lineage>
        <taxon>Eukaryota</taxon>
        <taxon>Fungi</taxon>
        <taxon>Dikarya</taxon>
        <taxon>Basidiomycota</taxon>
        <taxon>Agaricomycotina</taxon>
        <taxon>Agaricomycetes</taxon>
        <taxon>Polyporales</taxon>
        <taxon>Fomitopsis</taxon>
    </lineage>
</organism>
<evidence type="ECO:0000313" key="2">
    <source>
        <dbReference type="Proteomes" id="UP000076727"/>
    </source>
</evidence>
<name>A0A165NUG2_9APHY</name>
<feature type="non-terminal residue" evidence="1">
    <location>
        <position position="1"/>
    </location>
</feature>
<gene>
    <name evidence="1" type="ORF">DAEQUDRAFT_658911</name>
</gene>
<proteinExistence type="predicted"/>
<dbReference type="InterPro" id="IPR043502">
    <property type="entry name" value="DNA/RNA_pol_sf"/>
</dbReference>
<evidence type="ECO:0000313" key="1">
    <source>
        <dbReference type="EMBL" id="KZT67390.1"/>
    </source>
</evidence>
<sequence length="114" mass="12962">SLFTHKDKPFSPSRVEAILRAIMIGPDLTKEQREQVINLLREYADCFALSISEVYAAEGVVHKLNIPEGTQFPKRVHQRPLSAPQCYYLHKKIDELLEAGVIKQCHPSDMKCVS</sequence>
<dbReference type="SUPFAM" id="SSF56672">
    <property type="entry name" value="DNA/RNA polymerases"/>
    <property type="match status" value="1"/>
</dbReference>
<reference evidence="1 2" key="1">
    <citation type="journal article" date="2016" name="Mol. Biol. Evol.">
        <title>Comparative Genomics of Early-Diverging Mushroom-Forming Fungi Provides Insights into the Origins of Lignocellulose Decay Capabilities.</title>
        <authorList>
            <person name="Nagy L.G."/>
            <person name="Riley R."/>
            <person name="Tritt A."/>
            <person name="Adam C."/>
            <person name="Daum C."/>
            <person name="Floudas D."/>
            <person name="Sun H."/>
            <person name="Yadav J.S."/>
            <person name="Pangilinan J."/>
            <person name="Larsson K.H."/>
            <person name="Matsuura K."/>
            <person name="Barry K."/>
            <person name="Labutti K."/>
            <person name="Kuo R."/>
            <person name="Ohm R.A."/>
            <person name="Bhattacharya S.S."/>
            <person name="Shirouzu T."/>
            <person name="Yoshinaga Y."/>
            <person name="Martin F.M."/>
            <person name="Grigoriev I.V."/>
            <person name="Hibbett D.S."/>
        </authorList>
    </citation>
    <scope>NUCLEOTIDE SEQUENCE [LARGE SCALE GENOMIC DNA]</scope>
    <source>
        <strain evidence="1 2">L-15889</strain>
    </source>
</reference>
<protein>
    <recommendedName>
        <fullName evidence="3">DNA/RNA polymerase</fullName>
    </recommendedName>
</protein>
<feature type="non-terminal residue" evidence="1">
    <location>
        <position position="114"/>
    </location>
</feature>
<keyword evidence="2" id="KW-1185">Reference proteome</keyword>
<accession>A0A165NUG2</accession>
<dbReference type="Proteomes" id="UP000076727">
    <property type="component" value="Unassembled WGS sequence"/>
</dbReference>